<evidence type="ECO:0000313" key="3">
    <source>
        <dbReference type="Proteomes" id="UP000197619"/>
    </source>
</evidence>
<evidence type="ECO:0000256" key="1">
    <source>
        <dbReference type="SAM" id="MobiDB-lite"/>
    </source>
</evidence>
<reference evidence="2 3" key="1">
    <citation type="submission" date="2017-05" db="EMBL/GenBank/DDBJ databases">
        <title>Genome of assembly of the Bengalese finch, Lonchura striata domestica.</title>
        <authorList>
            <person name="Colquitt B.M."/>
            <person name="Brainard M.S."/>
        </authorList>
    </citation>
    <scope>NUCLEOTIDE SEQUENCE [LARGE SCALE GENOMIC DNA]</scope>
    <source>
        <strain evidence="2">White83orange57</strain>
    </source>
</reference>
<feature type="region of interest" description="Disordered" evidence="1">
    <location>
        <begin position="1"/>
        <end position="21"/>
    </location>
</feature>
<dbReference type="AlphaFoldDB" id="A0A218U7M2"/>
<dbReference type="Proteomes" id="UP000197619">
    <property type="component" value="Unassembled WGS sequence"/>
</dbReference>
<protein>
    <submittedName>
        <fullName evidence="2">Uncharacterized protein</fullName>
    </submittedName>
</protein>
<organism evidence="2 3">
    <name type="scientific">Lonchura striata</name>
    <name type="common">white-rumped munia</name>
    <dbReference type="NCBI Taxonomy" id="40157"/>
    <lineage>
        <taxon>Eukaryota</taxon>
        <taxon>Metazoa</taxon>
        <taxon>Chordata</taxon>
        <taxon>Craniata</taxon>
        <taxon>Vertebrata</taxon>
        <taxon>Euteleostomi</taxon>
        <taxon>Archelosauria</taxon>
        <taxon>Archosauria</taxon>
        <taxon>Dinosauria</taxon>
        <taxon>Saurischia</taxon>
        <taxon>Theropoda</taxon>
        <taxon>Coelurosauria</taxon>
        <taxon>Aves</taxon>
        <taxon>Neognathae</taxon>
        <taxon>Neoaves</taxon>
        <taxon>Telluraves</taxon>
        <taxon>Australaves</taxon>
        <taxon>Passeriformes</taxon>
        <taxon>Passeroidea</taxon>
        <taxon>Estrildidae</taxon>
        <taxon>Estrildinae</taxon>
        <taxon>Lonchura</taxon>
    </lineage>
</organism>
<name>A0A218U7M2_9PASE</name>
<accession>A0A218U7M2</accession>
<dbReference type="EMBL" id="MUZQ01000732">
    <property type="protein sequence ID" value="OWK49737.1"/>
    <property type="molecule type" value="Genomic_DNA"/>
</dbReference>
<evidence type="ECO:0000313" key="2">
    <source>
        <dbReference type="EMBL" id="OWK49737.1"/>
    </source>
</evidence>
<comment type="caution">
    <text evidence="2">The sequence shown here is derived from an EMBL/GenBank/DDBJ whole genome shotgun (WGS) entry which is preliminary data.</text>
</comment>
<sequence>MSTPRQPQPRAGSGGSSSRPS</sequence>
<proteinExistence type="predicted"/>
<keyword evidence="3" id="KW-1185">Reference proteome</keyword>
<gene>
    <name evidence="2" type="ORF">RLOC_00001757</name>
</gene>